<reference evidence="2 3" key="1">
    <citation type="journal article" date="2021" name="BMC Genomics">
        <title>Datura genome reveals duplications of psychoactive alkaloid biosynthetic genes and high mutation rate following tissue culture.</title>
        <authorList>
            <person name="Rajewski A."/>
            <person name="Carter-House D."/>
            <person name="Stajich J."/>
            <person name="Litt A."/>
        </authorList>
    </citation>
    <scope>NUCLEOTIDE SEQUENCE [LARGE SCALE GENOMIC DNA]</scope>
    <source>
        <strain evidence="2">AR-01</strain>
    </source>
</reference>
<keyword evidence="3" id="KW-1185">Reference proteome</keyword>
<accession>A0ABS8V4Y2</accession>
<feature type="compositionally biased region" description="Basic and acidic residues" evidence="1">
    <location>
        <begin position="47"/>
        <end position="60"/>
    </location>
</feature>
<dbReference type="Proteomes" id="UP000823775">
    <property type="component" value="Unassembled WGS sequence"/>
</dbReference>
<gene>
    <name evidence="2" type="ORF">HAX54_028214</name>
</gene>
<comment type="caution">
    <text evidence="2">The sequence shown here is derived from an EMBL/GenBank/DDBJ whole genome shotgun (WGS) entry which is preliminary data.</text>
</comment>
<dbReference type="EMBL" id="JACEIK010003453">
    <property type="protein sequence ID" value="MCD9641779.1"/>
    <property type="molecule type" value="Genomic_DNA"/>
</dbReference>
<sequence length="68" mass="7851">MEEDEVEMFGPEASGKLLLGGLIQKPENLQLNQGLLHLSQELYGSRPRRDFPNDRTEEFYRTPCRGRS</sequence>
<evidence type="ECO:0000256" key="1">
    <source>
        <dbReference type="SAM" id="MobiDB-lite"/>
    </source>
</evidence>
<evidence type="ECO:0000313" key="3">
    <source>
        <dbReference type="Proteomes" id="UP000823775"/>
    </source>
</evidence>
<proteinExistence type="predicted"/>
<feature type="region of interest" description="Disordered" evidence="1">
    <location>
        <begin position="45"/>
        <end position="68"/>
    </location>
</feature>
<protein>
    <submittedName>
        <fullName evidence="2">Uncharacterized protein</fullName>
    </submittedName>
</protein>
<organism evidence="2 3">
    <name type="scientific">Datura stramonium</name>
    <name type="common">Jimsonweed</name>
    <name type="synonym">Common thornapple</name>
    <dbReference type="NCBI Taxonomy" id="4076"/>
    <lineage>
        <taxon>Eukaryota</taxon>
        <taxon>Viridiplantae</taxon>
        <taxon>Streptophyta</taxon>
        <taxon>Embryophyta</taxon>
        <taxon>Tracheophyta</taxon>
        <taxon>Spermatophyta</taxon>
        <taxon>Magnoliopsida</taxon>
        <taxon>eudicotyledons</taxon>
        <taxon>Gunneridae</taxon>
        <taxon>Pentapetalae</taxon>
        <taxon>asterids</taxon>
        <taxon>lamiids</taxon>
        <taxon>Solanales</taxon>
        <taxon>Solanaceae</taxon>
        <taxon>Solanoideae</taxon>
        <taxon>Datureae</taxon>
        <taxon>Datura</taxon>
    </lineage>
</organism>
<name>A0ABS8V4Y2_DATST</name>
<evidence type="ECO:0000313" key="2">
    <source>
        <dbReference type="EMBL" id="MCD9641779.1"/>
    </source>
</evidence>